<keyword evidence="4" id="KW-1185">Reference proteome</keyword>
<accession>A0A8S1J8L7</accession>
<dbReference type="CDD" id="cd14279">
    <property type="entry name" value="CUE"/>
    <property type="match status" value="1"/>
</dbReference>
<evidence type="ECO:0000313" key="3">
    <source>
        <dbReference type="EMBL" id="CAD7702252.1"/>
    </source>
</evidence>
<dbReference type="Pfam" id="PF02845">
    <property type="entry name" value="CUE"/>
    <property type="match status" value="1"/>
</dbReference>
<dbReference type="PANTHER" id="PTHR31245:SF20">
    <property type="entry name" value="F18B13.13 PROTEIN"/>
    <property type="match status" value="1"/>
</dbReference>
<dbReference type="OrthoDB" id="568004at2759"/>
<dbReference type="Proteomes" id="UP000708148">
    <property type="component" value="Unassembled WGS sequence"/>
</dbReference>
<dbReference type="PANTHER" id="PTHR31245">
    <property type="entry name" value="UBIQUITIN SYSTEM COMPONENT CUE PROTEIN"/>
    <property type="match status" value="1"/>
</dbReference>
<dbReference type="Gene3D" id="1.10.8.10">
    <property type="entry name" value="DNA helicase RuvA subunit, C-terminal domain"/>
    <property type="match status" value="1"/>
</dbReference>
<feature type="coiled-coil region" evidence="1">
    <location>
        <begin position="187"/>
        <end position="252"/>
    </location>
</feature>
<evidence type="ECO:0000259" key="2">
    <source>
        <dbReference type="PROSITE" id="PS51140"/>
    </source>
</evidence>
<proteinExistence type="predicted"/>
<evidence type="ECO:0000313" key="4">
    <source>
        <dbReference type="Proteomes" id="UP000708148"/>
    </source>
</evidence>
<feature type="domain" description="CUE" evidence="2">
    <location>
        <begin position="66"/>
        <end position="109"/>
    </location>
</feature>
<dbReference type="AlphaFoldDB" id="A0A8S1J8L7"/>
<dbReference type="PROSITE" id="PS51140">
    <property type="entry name" value="CUE"/>
    <property type="match status" value="1"/>
</dbReference>
<dbReference type="EMBL" id="CAJHUC010001756">
    <property type="protein sequence ID" value="CAD7702252.1"/>
    <property type="molecule type" value="Genomic_DNA"/>
</dbReference>
<gene>
    <name evidence="3" type="ORF">OSTQU699_LOCUS7609</name>
</gene>
<dbReference type="InterPro" id="IPR003892">
    <property type="entry name" value="CUE"/>
</dbReference>
<name>A0A8S1J8L7_9CHLO</name>
<dbReference type="SUPFAM" id="SSF46934">
    <property type="entry name" value="UBA-like"/>
    <property type="match status" value="1"/>
</dbReference>
<dbReference type="InterPro" id="IPR009060">
    <property type="entry name" value="UBA-like_sf"/>
</dbReference>
<dbReference type="SMART" id="SM00546">
    <property type="entry name" value="CUE"/>
    <property type="match status" value="1"/>
</dbReference>
<sequence length="279" mass="30211">MSVAFGSPLSGRKRLFEDRGPGAEDRACLGQGPGLGCFKRARRPQPLPCRPEEALLGGPGAGGPCARQSAALRLGGMFPDVDEKIIEQVLDNNGDNIEAAIAELHQLRLSSLNPVEQQAVAHHQHLPGSSISGGAECGQSRGCSDRLSPAWLDPFLKQFYESRQPSEARARVAKLLEAFEAAVMSKCASESEELATLKAEFEKAKKDNAILCKAVNVQHSRLQELGSKDQEIQRMRELLAQYQDKLRTLELSNYSLTMHLQRATGPPFGPGSGGPPDVF</sequence>
<organism evidence="3 4">
    <name type="scientific">Ostreobium quekettii</name>
    <dbReference type="NCBI Taxonomy" id="121088"/>
    <lineage>
        <taxon>Eukaryota</taxon>
        <taxon>Viridiplantae</taxon>
        <taxon>Chlorophyta</taxon>
        <taxon>core chlorophytes</taxon>
        <taxon>Ulvophyceae</taxon>
        <taxon>TCBD clade</taxon>
        <taxon>Bryopsidales</taxon>
        <taxon>Ostreobineae</taxon>
        <taxon>Ostreobiaceae</taxon>
        <taxon>Ostreobium</taxon>
    </lineage>
</organism>
<reference evidence="3" key="1">
    <citation type="submission" date="2020-12" db="EMBL/GenBank/DDBJ databases">
        <authorList>
            <person name="Iha C."/>
        </authorList>
    </citation>
    <scope>NUCLEOTIDE SEQUENCE</scope>
</reference>
<protein>
    <recommendedName>
        <fullName evidence="2">CUE domain-containing protein</fullName>
    </recommendedName>
</protein>
<comment type="caution">
    <text evidence="3">The sequence shown here is derived from an EMBL/GenBank/DDBJ whole genome shotgun (WGS) entry which is preliminary data.</text>
</comment>
<keyword evidence="1" id="KW-0175">Coiled coil</keyword>
<evidence type="ECO:0000256" key="1">
    <source>
        <dbReference type="SAM" id="Coils"/>
    </source>
</evidence>
<dbReference type="GO" id="GO:0043130">
    <property type="term" value="F:ubiquitin binding"/>
    <property type="evidence" value="ECO:0007669"/>
    <property type="project" value="InterPro"/>
</dbReference>